<dbReference type="AlphaFoldDB" id="A0A4Y2D2F3"/>
<comment type="caution">
    <text evidence="1">The sequence shown here is derived from an EMBL/GenBank/DDBJ whole genome shotgun (WGS) entry which is preliminary data.</text>
</comment>
<evidence type="ECO:0000313" key="1">
    <source>
        <dbReference type="EMBL" id="GBM10154.1"/>
    </source>
</evidence>
<keyword evidence="2" id="KW-1185">Reference proteome</keyword>
<dbReference type="EMBL" id="BGPR01000281">
    <property type="protein sequence ID" value="GBM10154.1"/>
    <property type="molecule type" value="Genomic_DNA"/>
</dbReference>
<protein>
    <submittedName>
        <fullName evidence="1">Uncharacterized protein</fullName>
    </submittedName>
</protein>
<sequence length="179" mass="19933">MAGDFLHRELPHRCVGRAGLDEVALLPRPPRSPDLTPCDFFLWGYVKDKANGHGGLVVWSVLRGRGFQIRNPIPLKIRRLWGLLHAKSHAVAKRPPFVWCTTPIPPRPTQMGLRPGKRTKGTGVVWNLGEGVPAHVSTSPSDCCSQLRGLSRYSPRVSSKQGINITKRSVFHNYYGILL</sequence>
<organism evidence="1 2">
    <name type="scientific">Araneus ventricosus</name>
    <name type="common">Orbweaver spider</name>
    <name type="synonym">Epeira ventricosa</name>
    <dbReference type="NCBI Taxonomy" id="182803"/>
    <lineage>
        <taxon>Eukaryota</taxon>
        <taxon>Metazoa</taxon>
        <taxon>Ecdysozoa</taxon>
        <taxon>Arthropoda</taxon>
        <taxon>Chelicerata</taxon>
        <taxon>Arachnida</taxon>
        <taxon>Araneae</taxon>
        <taxon>Araneomorphae</taxon>
        <taxon>Entelegynae</taxon>
        <taxon>Araneoidea</taxon>
        <taxon>Araneidae</taxon>
        <taxon>Araneus</taxon>
    </lineage>
</organism>
<dbReference type="GO" id="GO:0003676">
    <property type="term" value="F:nucleic acid binding"/>
    <property type="evidence" value="ECO:0007669"/>
    <property type="project" value="InterPro"/>
</dbReference>
<dbReference type="Proteomes" id="UP000499080">
    <property type="component" value="Unassembled WGS sequence"/>
</dbReference>
<evidence type="ECO:0000313" key="2">
    <source>
        <dbReference type="Proteomes" id="UP000499080"/>
    </source>
</evidence>
<reference evidence="1 2" key="1">
    <citation type="journal article" date="2019" name="Sci. Rep.">
        <title>Orb-weaving spider Araneus ventricosus genome elucidates the spidroin gene catalogue.</title>
        <authorList>
            <person name="Kono N."/>
            <person name="Nakamura H."/>
            <person name="Ohtoshi R."/>
            <person name="Moran D.A.P."/>
            <person name="Shinohara A."/>
            <person name="Yoshida Y."/>
            <person name="Fujiwara M."/>
            <person name="Mori M."/>
            <person name="Tomita M."/>
            <person name="Arakawa K."/>
        </authorList>
    </citation>
    <scope>NUCLEOTIDE SEQUENCE [LARGE SCALE GENOMIC DNA]</scope>
</reference>
<proteinExistence type="predicted"/>
<dbReference type="InterPro" id="IPR036397">
    <property type="entry name" value="RNaseH_sf"/>
</dbReference>
<name>A0A4Y2D2F3_ARAVE</name>
<accession>A0A4Y2D2F3</accession>
<dbReference type="OrthoDB" id="6764275at2759"/>
<dbReference type="Gene3D" id="3.30.420.10">
    <property type="entry name" value="Ribonuclease H-like superfamily/Ribonuclease H"/>
    <property type="match status" value="1"/>
</dbReference>
<gene>
    <name evidence="1" type="ORF">AVEN_258757_1</name>
</gene>